<comment type="caution">
    <text evidence="1">The sequence shown here is derived from an EMBL/GenBank/DDBJ whole genome shotgun (WGS) entry which is preliminary data.</text>
</comment>
<protein>
    <submittedName>
        <fullName evidence="1">Uncharacterized protein</fullName>
    </submittedName>
</protein>
<proteinExistence type="predicted"/>
<reference evidence="1 2" key="1">
    <citation type="journal article" date="2024" name="Ann. Entomol. Soc. Am.">
        <title>Genomic analyses of the southern and eastern yellowjacket wasps (Hymenoptera: Vespidae) reveal evolutionary signatures of social life.</title>
        <authorList>
            <person name="Catto M.A."/>
            <person name="Caine P.B."/>
            <person name="Orr S.E."/>
            <person name="Hunt B.G."/>
            <person name="Goodisman M.A.D."/>
        </authorList>
    </citation>
    <scope>NUCLEOTIDE SEQUENCE [LARGE SCALE GENOMIC DNA]</scope>
    <source>
        <strain evidence="1">232</strain>
        <tissue evidence="1">Head and thorax</tissue>
    </source>
</reference>
<evidence type="ECO:0000313" key="1">
    <source>
        <dbReference type="EMBL" id="KAL2736228.1"/>
    </source>
</evidence>
<dbReference type="Proteomes" id="UP001607303">
    <property type="component" value="Unassembled WGS sequence"/>
</dbReference>
<gene>
    <name evidence="1" type="ORF">V1477_012737</name>
</gene>
<dbReference type="AlphaFoldDB" id="A0ABD2BTW2"/>
<name>A0ABD2BTW2_VESMC</name>
<organism evidence="1 2">
    <name type="scientific">Vespula maculifrons</name>
    <name type="common">Eastern yellow jacket</name>
    <name type="synonym">Wasp</name>
    <dbReference type="NCBI Taxonomy" id="7453"/>
    <lineage>
        <taxon>Eukaryota</taxon>
        <taxon>Metazoa</taxon>
        <taxon>Ecdysozoa</taxon>
        <taxon>Arthropoda</taxon>
        <taxon>Hexapoda</taxon>
        <taxon>Insecta</taxon>
        <taxon>Pterygota</taxon>
        <taxon>Neoptera</taxon>
        <taxon>Endopterygota</taxon>
        <taxon>Hymenoptera</taxon>
        <taxon>Apocrita</taxon>
        <taxon>Aculeata</taxon>
        <taxon>Vespoidea</taxon>
        <taxon>Vespidae</taxon>
        <taxon>Vespinae</taxon>
        <taxon>Vespula</taxon>
    </lineage>
</organism>
<dbReference type="EMBL" id="JAYRBN010000066">
    <property type="protein sequence ID" value="KAL2736228.1"/>
    <property type="molecule type" value="Genomic_DNA"/>
</dbReference>
<evidence type="ECO:0000313" key="2">
    <source>
        <dbReference type="Proteomes" id="UP001607303"/>
    </source>
</evidence>
<sequence length="70" mass="8032">MSNNVLKLNTSKILRRNLSTTIIIISSKKKSLRNNKDYLVLMKKWLSSRGGLNEIALKNLSKEIRSKRCA</sequence>
<accession>A0ABD2BTW2</accession>
<keyword evidence="2" id="KW-1185">Reference proteome</keyword>